<dbReference type="Pfam" id="PF14417">
    <property type="entry name" value="MEDS"/>
    <property type="match status" value="1"/>
</dbReference>
<dbReference type="EMBL" id="WHJH01000092">
    <property type="protein sequence ID" value="NHZ93782.1"/>
    <property type="molecule type" value="Genomic_DNA"/>
</dbReference>
<dbReference type="Pfam" id="PF00563">
    <property type="entry name" value="EAL"/>
    <property type="match status" value="1"/>
</dbReference>
<dbReference type="CDD" id="cd01948">
    <property type="entry name" value="EAL"/>
    <property type="match status" value="1"/>
</dbReference>
<evidence type="ECO:0000313" key="4">
    <source>
        <dbReference type="Proteomes" id="UP000609726"/>
    </source>
</evidence>
<sequence length="663" mass="74283">MRMNDHLVQFYEDDVFLIKGLSDYIGDALERGDKGIAIATSTHLDMLHESLNARSLVDAQGRSAGGGYLALHADHMLPMFMENGLPDERRFRSAIGNVIRKASERHQGRVCVFGEMVAILCATSHCSLNAVGKHDAAIRVERFFNNLQRQFDFELLCAYPLNAFPAAADAPMFDEVCTLHTHVLPAESYDPTASVQTLQRTIAALQQQAYSLSTEVHDRRLIEQALREVNIDRLTGLPNRNVFQDRLEMDIKKANRSGLPLALLFIDLDHFKEINDTLGHQVGDMLLKQVGQRLQTFVRESDTVARLGGDEFTITLSDLHTVDTVTNVAQKIRNDLAKPFLLGNELAYISASIGITMYPRDAQTAGELLRNADQAMYQSKDNGRNRFTYFTPSMQEAAQARMAISNELRRAIDDDQLTVYFQPIIDMKTGLIRKAEALVRWLHPLRGAVSPVDFIPIAEHTGQIVTIGNWVFRKALAHARRWRRFDQQLTVNVNVSPAQFYHTNGENCRHWLTDLSFDPSGASGSPEVGIEITEGLLLASNSAVMKQLLAFQQAGIKISLDDFGTGYSSLSYLRKFNLDYLKIDKSFVYNLEHDAANVALCEAIIVMAHKLGLKVIAEGVETEQQYDMLRRAGCDYGQGFLFGEPLPPDAFEAMLQERPMQIA</sequence>
<dbReference type="PROSITE" id="PS50887">
    <property type="entry name" value="GGDEF"/>
    <property type="match status" value="1"/>
</dbReference>
<dbReference type="InterPro" id="IPR029787">
    <property type="entry name" value="Nucleotide_cyclase"/>
</dbReference>
<dbReference type="InterPro" id="IPR052155">
    <property type="entry name" value="Biofilm_reg_signaling"/>
</dbReference>
<dbReference type="NCBIfam" id="TIGR00254">
    <property type="entry name" value="GGDEF"/>
    <property type="match status" value="1"/>
</dbReference>
<dbReference type="InterPro" id="IPR043128">
    <property type="entry name" value="Rev_trsase/Diguanyl_cyclase"/>
</dbReference>
<dbReference type="Gene3D" id="3.30.70.270">
    <property type="match status" value="1"/>
</dbReference>
<dbReference type="Proteomes" id="UP000609726">
    <property type="component" value="Unassembled WGS sequence"/>
</dbReference>
<dbReference type="Gene3D" id="3.20.20.450">
    <property type="entry name" value="EAL domain"/>
    <property type="match status" value="1"/>
</dbReference>
<dbReference type="SUPFAM" id="SSF55073">
    <property type="entry name" value="Nucleotide cyclase"/>
    <property type="match status" value="1"/>
</dbReference>
<feature type="domain" description="EAL" evidence="1">
    <location>
        <begin position="401"/>
        <end position="659"/>
    </location>
</feature>
<organism evidence="3 4">
    <name type="scientific">Massilia mucilaginosa</name>
    <dbReference type="NCBI Taxonomy" id="2609282"/>
    <lineage>
        <taxon>Bacteria</taxon>
        <taxon>Pseudomonadati</taxon>
        <taxon>Pseudomonadota</taxon>
        <taxon>Betaproteobacteria</taxon>
        <taxon>Burkholderiales</taxon>
        <taxon>Oxalobacteraceae</taxon>
        <taxon>Telluria group</taxon>
        <taxon>Massilia</taxon>
    </lineage>
</organism>
<evidence type="ECO:0000259" key="1">
    <source>
        <dbReference type="PROSITE" id="PS50883"/>
    </source>
</evidence>
<evidence type="ECO:0000259" key="2">
    <source>
        <dbReference type="PROSITE" id="PS50887"/>
    </source>
</evidence>
<dbReference type="CDD" id="cd01949">
    <property type="entry name" value="GGDEF"/>
    <property type="match status" value="1"/>
</dbReference>
<keyword evidence="4" id="KW-1185">Reference proteome</keyword>
<name>A0ABX0P3X8_9BURK</name>
<gene>
    <name evidence="3" type="ORF">F2P45_32995</name>
</gene>
<dbReference type="InterPro" id="IPR001633">
    <property type="entry name" value="EAL_dom"/>
</dbReference>
<evidence type="ECO:0000313" key="3">
    <source>
        <dbReference type="EMBL" id="NHZ93782.1"/>
    </source>
</evidence>
<dbReference type="PROSITE" id="PS50883">
    <property type="entry name" value="EAL"/>
    <property type="match status" value="1"/>
</dbReference>
<dbReference type="SMART" id="SM00267">
    <property type="entry name" value="GGDEF"/>
    <property type="match status" value="1"/>
</dbReference>
<dbReference type="Pfam" id="PF00990">
    <property type="entry name" value="GGDEF"/>
    <property type="match status" value="1"/>
</dbReference>
<protein>
    <submittedName>
        <fullName evidence="3">EAL domain-containing protein</fullName>
    </submittedName>
</protein>
<feature type="domain" description="GGDEF" evidence="2">
    <location>
        <begin position="259"/>
        <end position="392"/>
    </location>
</feature>
<dbReference type="SUPFAM" id="SSF141868">
    <property type="entry name" value="EAL domain-like"/>
    <property type="match status" value="1"/>
</dbReference>
<accession>A0ABX0P3X8</accession>
<reference evidence="3 4" key="1">
    <citation type="submission" date="2019-10" db="EMBL/GenBank/DDBJ databases">
        <title>Taxonomy of Antarctic Massilia spp.: description of Massilia rubra sp. nov., Massilia aquatica sp. nov., Massilia mucilaginosa sp. nov., Massilia frigida sp. nov. isolated from streams, lakes and regoliths.</title>
        <authorList>
            <person name="Holochova P."/>
            <person name="Sedlacek I."/>
            <person name="Kralova S."/>
            <person name="Maslanova I."/>
            <person name="Busse H.-J."/>
            <person name="Stankova E."/>
            <person name="Vrbovska V."/>
            <person name="Kovarovic V."/>
            <person name="Bartak M."/>
            <person name="Svec P."/>
            <person name="Pantucek R."/>
        </authorList>
    </citation>
    <scope>NUCLEOTIDE SEQUENCE [LARGE SCALE GENOMIC DNA]</scope>
    <source>
        <strain evidence="3 4">CCM 8733</strain>
    </source>
</reference>
<proteinExistence type="predicted"/>
<dbReference type="InterPro" id="IPR000160">
    <property type="entry name" value="GGDEF_dom"/>
</dbReference>
<dbReference type="InterPro" id="IPR025847">
    <property type="entry name" value="MEDS_domain"/>
</dbReference>
<comment type="caution">
    <text evidence="3">The sequence shown here is derived from an EMBL/GenBank/DDBJ whole genome shotgun (WGS) entry which is preliminary data.</text>
</comment>
<dbReference type="InterPro" id="IPR035919">
    <property type="entry name" value="EAL_sf"/>
</dbReference>
<dbReference type="PANTHER" id="PTHR44757">
    <property type="entry name" value="DIGUANYLATE CYCLASE DGCP"/>
    <property type="match status" value="1"/>
</dbReference>
<dbReference type="PANTHER" id="PTHR44757:SF2">
    <property type="entry name" value="BIOFILM ARCHITECTURE MAINTENANCE PROTEIN MBAA"/>
    <property type="match status" value="1"/>
</dbReference>
<dbReference type="SMART" id="SM00052">
    <property type="entry name" value="EAL"/>
    <property type="match status" value="1"/>
</dbReference>